<dbReference type="InterPro" id="IPR000421">
    <property type="entry name" value="FA58C"/>
</dbReference>
<dbReference type="Gene3D" id="2.60.120.260">
    <property type="entry name" value="Galactose-binding domain-like"/>
    <property type="match status" value="1"/>
</dbReference>
<dbReference type="InterPro" id="IPR013320">
    <property type="entry name" value="ConA-like_dom_sf"/>
</dbReference>
<feature type="signal peptide" evidence="2">
    <location>
        <begin position="1"/>
        <end position="23"/>
    </location>
</feature>
<dbReference type="Gene3D" id="2.60.120.200">
    <property type="match status" value="1"/>
</dbReference>
<evidence type="ECO:0000259" key="3">
    <source>
        <dbReference type="PROSITE" id="PS50022"/>
    </source>
</evidence>
<dbReference type="Proteomes" id="UP000824204">
    <property type="component" value="Unassembled WGS sequence"/>
</dbReference>
<reference evidence="4" key="1">
    <citation type="journal article" date="2021" name="PeerJ">
        <title>Extensive microbial diversity within the chicken gut microbiome revealed by metagenomics and culture.</title>
        <authorList>
            <person name="Gilroy R."/>
            <person name="Ravi A."/>
            <person name="Getino M."/>
            <person name="Pursley I."/>
            <person name="Horton D.L."/>
            <person name="Alikhan N.F."/>
            <person name="Baker D."/>
            <person name="Gharbi K."/>
            <person name="Hall N."/>
            <person name="Watson M."/>
            <person name="Adriaenssens E.M."/>
            <person name="Foster-Nyarko E."/>
            <person name="Jarju S."/>
            <person name="Secka A."/>
            <person name="Antonio M."/>
            <person name="Oren A."/>
            <person name="Chaudhuri R.R."/>
            <person name="La Ragione R."/>
            <person name="Hildebrand F."/>
            <person name="Pallen M.J."/>
        </authorList>
    </citation>
    <scope>NUCLEOTIDE SEQUENCE</scope>
    <source>
        <strain evidence="4">811</strain>
    </source>
</reference>
<name>A0A9D2AGU4_9FIRM</name>
<dbReference type="InterPro" id="IPR008979">
    <property type="entry name" value="Galactose-bd-like_sf"/>
</dbReference>
<feature type="domain" description="F5/8 type C" evidence="3">
    <location>
        <begin position="637"/>
        <end position="729"/>
    </location>
</feature>
<dbReference type="Pfam" id="PF13385">
    <property type="entry name" value="Laminin_G_3"/>
    <property type="match status" value="1"/>
</dbReference>
<dbReference type="PROSITE" id="PS50022">
    <property type="entry name" value="FA58C_3"/>
    <property type="match status" value="1"/>
</dbReference>
<proteinExistence type="predicted"/>
<evidence type="ECO:0000313" key="5">
    <source>
        <dbReference type="Proteomes" id="UP000824204"/>
    </source>
</evidence>
<dbReference type="PANTHER" id="PTHR43143:SF1">
    <property type="entry name" value="SERINE_THREONINE-PROTEIN PHOSPHATASE CPPED1"/>
    <property type="match status" value="1"/>
</dbReference>
<dbReference type="InterPro" id="IPR004843">
    <property type="entry name" value="Calcineurin-like_PHP"/>
</dbReference>
<dbReference type="SUPFAM" id="SSF49899">
    <property type="entry name" value="Concanavalin A-like lectins/glucanases"/>
    <property type="match status" value="1"/>
</dbReference>
<evidence type="ECO:0000313" key="4">
    <source>
        <dbReference type="EMBL" id="HIX08262.1"/>
    </source>
</evidence>
<keyword evidence="1" id="KW-0326">Glycosidase</keyword>
<feature type="chain" id="PRO_5039074033" evidence="2">
    <location>
        <begin position="24"/>
        <end position="730"/>
    </location>
</feature>
<protein>
    <submittedName>
        <fullName evidence="4">Discoidin domain-containing protein</fullName>
    </submittedName>
</protein>
<dbReference type="Pfam" id="PF00754">
    <property type="entry name" value="F5_F8_type_C"/>
    <property type="match status" value="1"/>
</dbReference>
<dbReference type="PANTHER" id="PTHR43143">
    <property type="entry name" value="METALLOPHOSPHOESTERASE, CALCINEURIN SUPERFAMILY"/>
    <property type="match status" value="1"/>
</dbReference>
<dbReference type="InterPro" id="IPR051918">
    <property type="entry name" value="STPP_CPPED1"/>
</dbReference>
<dbReference type="Gene3D" id="3.60.21.10">
    <property type="match status" value="1"/>
</dbReference>
<evidence type="ECO:0000256" key="2">
    <source>
        <dbReference type="SAM" id="SignalP"/>
    </source>
</evidence>
<dbReference type="GO" id="GO:0016798">
    <property type="term" value="F:hydrolase activity, acting on glycosyl bonds"/>
    <property type="evidence" value="ECO:0007669"/>
    <property type="project" value="UniProtKB-KW"/>
</dbReference>
<dbReference type="InterPro" id="IPR029052">
    <property type="entry name" value="Metallo-depent_PP-like"/>
</dbReference>
<dbReference type="AlphaFoldDB" id="A0A9D2AGU4"/>
<dbReference type="Pfam" id="PF00149">
    <property type="entry name" value="Metallophos"/>
    <property type="match status" value="1"/>
</dbReference>
<reference evidence="4" key="2">
    <citation type="submission" date="2021-04" db="EMBL/GenBank/DDBJ databases">
        <authorList>
            <person name="Gilroy R."/>
        </authorList>
    </citation>
    <scope>NUCLEOTIDE SEQUENCE</scope>
    <source>
        <strain evidence="4">811</strain>
    </source>
</reference>
<dbReference type="SUPFAM" id="SSF56300">
    <property type="entry name" value="Metallo-dependent phosphatases"/>
    <property type="match status" value="1"/>
</dbReference>
<organism evidence="4 5">
    <name type="scientific">Candidatus Borkfalkia faecipullorum</name>
    <dbReference type="NCBI Taxonomy" id="2838510"/>
    <lineage>
        <taxon>Bacteria</taxon>
        <taxon>Bacillati</taxon>
        <taxon>Bacillota</taxon>
        <taxon>Clostridia</taxon>
        <taxon>Christensenellales</taxon>
        <taxon>Christensenellaceae</taxon>
        <taxon>Candidatus Borkfalkia</taxon>
    </lineage>
</organism>
<comment type="caution">
    <text evidence="4">The sequence shown here is derived from an EMBL/GenBank/DDBJ whole genome shotgun (WGS) entry which is preliminary data.</text>
</comment>
<evidence type="ECO:0000256" key="1">
    <source>
        <dbReference type="ARBA" id="ARBA00023295"/>
    </source>
</evidence>
<keyword evidence="2" id="KW-0732">Signal</keyword>
<accession>A0A9D2AGU4</accession>
<dbReference type="EMBL" id="DXFX01000094">
    <property type="protein sequence ID" value="HIX08262.1"/>
    <property type="molecule type" value="Genomic_DNA"/>
</dbReference>
<keyword evidence="1" id="KW-0378">Hydrolase</keyword>
<dbReference type="SUPFAM" id="SSF49785">
    <property type="entry name" value="Galactose-binding domain-like"/>
    <property type="match status" value="1"/>
</dbReference>
<sequence>MKKRNFLAIILCWVLLLQPNVFALRAQAEEAVISKIMSFDGGDDPSFQLYGGTIVEGVDGSNAVRLQNGSGAATQYVDLGEFDVGTRSFSVSFWYNISEEQVMQSEYCALLSNKDWAAVINPGFMIATYGEPGTYKGLWIDFSAQGNSGRYYLSGQKNTDGRWHAATVVFDRTAKTATYYCDGEATGSFTFDFGTDGSASTGLHLYLGCDGKKNYGCLDTSFDEIRVYDGALSAEGAREDAMRLLAYRSAQELKETYDNYLSGGAVNAAMAEKYYEVSAQTQELLDSGDLEGAYERARRAFGEVFGMQNGEVLTSFNVVSDVHIDGAPEETYPVVKVYKDKLKRAMNSFNQLFPQTETLVLPGDFTKNGKGMDFDAFFKELNILNRHDNVLIALGNHEVKYSAAYTYDDVKEIFLEKMSRYGLDGEEIYYDRWIDGYHFIVLSTEEMEQKGGGAYLSDAQLQFLREKLAENALPGKPAFVILHQPLADTFPLSSKYPVGEQDAQIKEILKEYPGTFLISGHLHNGYLDERALVQNEYGVQFDCSALWQNELANQNGDYAYHVDVYADRVQILAVDTLHGEIDYRYTKIVPLSTLGAQADFADLPALRYTDAAGAEISLDETVYIVESDAQDWNAHAITLELEETKKVCGIRYLGGETGRVTAFDLEYSADGKTWKGIAGLKEFVGSDGYKVFRFAEVTAKYLRFVPLSSTLLTGDSFVTSVAELHAMGGV</sequence>
<gene>
    <name evidence="4" type="ORF">H9741_07325</name>
</gene>